<reference evidence="1" key="1">
    <citation type="journal article" date="2017" name="Nature">
        <title>The sunflower genome provides insights into oil metabolism, flowering and Asterid evolution.</title>
        <authorList>
            <person name="Badouin H."/>
            <person name="Gouzy J."/>
            <person name="Grassa C.J."/>
            <person name="Murat F."/>
            <person name="Staton S.E."/>
            <person name="Cottret L."/>
            <person name="Lelandais-Briere C."/>
            <person name="Owens G.L."/>
            <person name="Carrere S."/>
            <person name="Mayjonade B."/>
            <person name="Legrand L."/>
            <person name="Gill N."/>
            <person name="Kane N.C."/>
            <person name="Bowers J.E."/>
            <person name="Hubner S."/>
            <person name="Bellec A."/>
            <person name="Berard A."/>
            <person name="Berges H."/>
            <person name="Blanchet N."/>
            <person name="Boniface M.C."/>
            <person name="Brunel D."/>
            <person name="Catrice O."/>
            <person name="Chaidir N."/>
            <person name="Claudel C."/>
            <person name="Donnadieu C."/>
            <person name="Faraut T."/>
            <person name="Fievet G."/>
            <person name="Helmstetter N."/>
            <person name="King M."/>
            <person name="Knapp S.J."/>
            <person name="Lai Z."/>
            <person name="Le Paslier M.C."/>
            <person name="Lippi Y."/>
            <person name="Lorenzon L."/>
            <person name="Mandel J.R."/>
            <person name="Marage G."/>
            <person name="Marchand G."/>
            <person name="Marquand E."/>
            <person name="Bret-Mestries E."/>
            <person name="Morien E."/>
            <person name="Nambeesan S."/>
            <person name="Nguyen T."/>
            <person name="Pegot-Espagnet P."/>
            <person name="Pouilly N."/>
            <person name="Raftis F."/>
            <person name="Sallet E."/>
            <person name="Schiex T."/>
            <person name="Thomas J."/>
            <person name="Vandecasteele C."/>
            <person name="Vares D."/>
            <person name="Vear F."/>
            <person name="Vautrin S."/>
            <person name="Crespi M."/>
            <person name="Mangin B."/>
            <person name="Burke J.M."/>
            <person name="Salse J."/>
            <person name="Munos S."/>
            <person name="Vincourt P."/>
            <person name="Rieseberg L.H."/>
            <person name="Langlade N.B."/>
        </authorList>
    </citation>
    <scope>NUCLEOTIDE SEQUENCE</scope>
    <source>
        <tissue evidence="1">Leaves</tissue>
    </source>
</reference>
<proteinExistence type="predicted"/>
<dbReference type="Proteomes" id="UP000215914">
    <property type="component" value="Unassembled WGS sequence"/>
</dbReference>
<dbReference type="AlphaFoldDB" id="A0A9K3J434"/>
<comment type="caution">
    <text evidence="1">The sequence shown here is derived from an EMBL/GenBank/DDBJ whole genome shotgun (WGS) entry which is preliminary data.</text>
</comment>
<protein>
    <submittedName>
        <fullName evidence="1">Uncharacterized protein</fullName>
    </submittedName>
</protein>
<sequence length="82" mass="9261">MTAGSIVISSQSSIASGGLGVRKTVAVVLVFVFVFAGRRFLGHLALLHHHVKINQELSSRNVFVQREEYRTHQVTYFFGDRW</sequence>
<reference evidence="1" key="2">
    <citation type="submission" date="2020-06" db="EMBL/GenBank/DDBJ databases">
        <title>Helianthus annuus Genome sequencing and assembly Release 2.</title>
        <authorList>
            <person name="Gouzy J."/>
            <person name="Langlade N."/>
            <person name="Munos S."/>
        </authorList>
    </citation>
    <scope>NUCLEOTIDE SEQUENCE</scope>
    <source>
        <tissue evidence="1">Leaves</tissue>
    </source>
</reference>
<evidence type="ECO:0000313" key="2">
    <source>
        <dbReference type="Proteomes" id="UP000215914"/>
    </source>
</evidence>
<gene>
    <name evidence="1" type="ORF">HanXRQr2_Chr04g0140841</name>
</gene>
<evidence type="ECO:0000313" key="1">
    <source>
        <dbReference type="EMBL" id="KAF5808036.1"/>
    </source>
</evidence>
<keyword evidence="2" id="KW-1185">Reference proteome</keyword>
<dbReference type="EMBL" id="MNCJ02000319">
    <property type="protein sequence ID" value="KAF5808036.1"/>
    <property type="molecule type" value="Genomic_DNA"/>
</dbReference>
<dbReference type="Gramene" id="mRNA:HanXRQr2_Chr04g0140841">
    <property type="protein sequence ID" value="mRNA:HanXRQr2_Chr04g0140841"/>
    <property type="gene ID" value="HanXRQr2_Chr04g0140841"/>
</dbReference>
<organism evidence="1 2">
    <name type="scientific">Helianthus annuus</name>
    <name type="common">Common sunflower</name>
    <dbReference type="NCBI Taxonomy" id="4232"/>
    <lineage>
        <taxon>Eukaryota</taxon>
        <taxon>Viridiplantae</taxon>
        <taxon>Streptophyta</taxon>
        <taxon>Embryophyta</taxon>
        <taxon>Tracheophyta</taxon>
        <taxon>Spermatophyta</taxon>
        <taxon>Magnoliopsida</taxon>
        <taxon>eudicotyledons</taxon>
        <taxon>Gunneridae</taxon>
        <taxon>Pentapetalae</taxon>
        <taxon>asterids</taxon>
        <taxon>campanulids</taxon>
        <taxon>Asterales</taxon>
        <taxon>Asteraceae</taxon>
        <taxon>Asteroideae</taxon>
        <taxon>Heliantheae alliance</taxon>
        <taxon>Heliantheae</taxon>
        <taxon>Helianthus</taxon>
    </lineage>
</organism>
<name>A0A9K3J434_HELAN</name>
<accession>A0A9K3J434</accession>